<dbReference type="Proteomes" id="UP000053555">
    <property type="component" value="Unassembled WGS sequence"/>
</dbReference>
<dbReference type="AlphaFoldDB" id="A0A0B2PUF5"/>
<accession>A0A0B2PUF5</accession>
<name>A0A0B2PUF5_GLYSO</name>
<dbReference type="EMBL" id="KN663793">
    <property type="protein sequence ID" value="KHN11373.1"/>
    <property type="molecule type" value="Genomic_DNA"/>
</dbReference>
<protein>
    <submittedName>
        <fullName evidence="1">Uncharacterized protein</fullName>
    </submittedName>
</protein>
<reference evidence="1" key="1">
    <citation type="submission" date="2014-07" db="EMBL/GenBank/DDBJ databases">
        <title>Identification of a novel salt tolerance gene in wild soybean by whole-genome sequencing.</title>
        <authorList>
            <person name="Lam H.-M."/>
            <person name="Qi X."/>
            <person name="Li M.-W."/>
            <person name="Liu X."/>
            <person name="Xie M."/>
            <person name="Ni M."/>
            <person name="Xu X."/>
        </authorList>
    </citation>
    <scope>NUCLEOTIDE SEQUENCE [LARGE SCALE GENOMIC DNA]</scope>
    <source>
        <tissue evidence="1">Root</tissue>
    </source>
</reference>
<organism evidence="1">
    <name type="scientific">Glycine soja</name>
    <name type="common">Wild soybean</name>
    <dbReference type="NCBI Taxonomy" id="3848"/>
    <lineage>
        <taxon>Eukaryota</taxon>
        <taxon>Viridiplantae</taxon>
        <taxon>Streptophyta</taxon>
        <taxon>Embryophyta</taxon>
        <taxon>Tracheophyta</taxon>
        <taxon>Spermatophyta</taxon>
        <taxon>Magnoliopsida</taxon>
        <taxon>eudicotyledons</taxon>
        <taxon>Gunneridae</taxon>
        <taxon>Pentapetalae</taxon>
        <taxon>rosids</taxon>
        <taxon>fabids</taxon>
        <taxon>Fabales</taxon>
        <taxon>Fabaceae</taxon>
        <taxon>Papilionoideae</taxon>
        <taxon>50 kb inversion clade</taxon>
        <taxon>NPAAA clade</taxon>
        <taxon>indigoferoid/millettioid clade</taxon>
        <taxon>Phaseoleae</taxon>
        <taxon>Glycine</taxon>
        <taxon>Glycine subgen. Soja</taxon>
    </lineage>
</organism>
<proteinExistence type="predicted"/>
<gene>
    <name evidence="1" type="ORF">glysoja_036070</name>
</gene>
<evidence type="ECO:0000313" key="1">
    <source>
        <dbReference type="EMBL" id="KHN11373.1"/>
    </source>
</evidence>
<sequence length="64" mass="7039">MLRLVQYCNSEVKMFHSLTPLILPLQQISNSQSLATDKFPILLSSPSEAEGAQIARIFSATSSE</sequence>